<proteinExistence type="predicted"/>
<dbReference type="STRING" id="1195763.ABT56_12965"/>
<dbReference type="InterPro" id="IPR058956">
    <property type="entry name" value="MamC"/>
</dbReference>
<dbReference type="OrthoDB" id="5904314at2"/>
<dbReference type="RefSeq" id="WP_047879306.1">
    <property type="nucleotide sequence ID" value="NZ_LDOT01000016.1"/>
</dbReference>
<evidence type="ECO:0000256" key="1">
    <source>
        <dbReference type="SAM" id="Phobius"/>
    </source>
</evidence>
<name>A0A0J1JS60_9GAMM</name>
<dbReference type="EMBL" id="LDOT01000016">
    <property type="protein sequence ID" value="KLV05102.1"/>
    <property type="molecule type" value="Genomic_DNA"/>
</dbReference>
<organism evidence="2 3">
    <name type="scientific">Photobacterium aquae</name>
    <dbReference type="NCBI Taxonomy" id="1195763"/>
    <lineage>
        <taxon>Bacteria</taxon>
        <taxon>Pseudomonadati</taxon>
        <taxon>Pseudomonadota</taxon>
        <taxon>Gammaproteobacteria</taxon>
        <taxon>Vibrionales</taxon>
        <taxon>Vibrionaceae</taxon>
        <taxon>Photobacterium</taxon>
    </lineage>
</organism>
<dbReference type="PATRIC" id="fig|1195763.3.peg.2743"/>
<gene>
    <name evidence="2" type="ORF">ABT56_12965</name>
</gene>
<dbReference type="AlphaFoldDB" id="A0A0J1JS60"/>
<feature type="transmembrane region" description="Helical" evidence="1">
    <location>
        <begin position="74"/>
        <end position="91"/>
    </location>
</feature>
<dbReference type="Pfam" id="PF26373">
    <property type="entry name" value="MamC"/>
    <property type="match status" value="1"/>
</dbReference>
<dbReference type="Proteomes" id="UP000036097">
    <property type="component" value="Unassembled WGS sequence"/>
</dbReference>
<reference evidence="2 3" key="1">
    <citation type="submission" date="2015-05" db="EMBL/GenBank/DDBJ databases">
        <title>Photobacterium galathea sp. nov.</title>
        <authorList>
            <person name="Machado H."/>
            <person name="Gram L."/>
        </authorList>
    </citation>
    <scope>NUCLEOTIDE SEQUENCE [LARGE SCALE GENOMIC DNA]</scope>
    <source>
        <strain evidence="2 3">CGMCC 1.12159</strain>
    </source>
</reference>
<comment type="caution">
    <text evidence="2">The sequence shown here is derived from an EMBL/GenBank/DDBJ whole genome shotgun (WGS) entry which is preliminary data.</text>
</comment>
<accession>A0A0J1JS60</accession>
<evidence type="ECO:0000313" key="3">
    <source>
        <dbReference type="Proteomes" id="UP000036097"/>
    </source>
</evidence>
<evidence type="ECO:0000313" key="2">
    <source>
        <dbReference type="EMBL" id="KLV05102.1"/>
    </source>
</evidence>
<protein>
    <submittedName>
        <fullName evidence="2">Uncharacterized protein</fullName>
    </submittedName>
</protein>
<keyword evidence="1" id="KW-0812">Transmembrane</keyword>
<keyword evidence="1" id="KW-0472">Membrane</keyword>
<keyword evidence="1" id="KW-1133">Transmembrane helix</keyword>
<keyword evidence="3" id="KW-1185">Reference proteome</keyword>
<sequence length="101" mass="10459">MSNSSNQLHPASRAMLVGAIVGGTASAASQWQSHKKGDIDTNQMVASVARDSLKAGLVSGATTYVADKMAGRPILSMLTILSASAAGLYLLDNITDKTNHE</sequence>